<name>A0ACB5TKF9_CANBO</name>
<proteinExistence type="predicted"/>
<reference evidence="1" key="1">
    <citation type="submission" date="2023-04" db="EMBL/GenBank/DDBJ databases">
        <title>Candida boidinii NBRC 1967.</title>
        <authorList>
            <person name="Ichikawa N."/>
            <person name="Sato H."/>
            <person name="Tonouchi N."/>
        </authorList>
    </citation>
    <scope>NUCLEOTIDE SEQUENCE</scope>
    <source>
        <strain evidence="1">NBRC 1967</strain>
    </source>
</reference>
<dbReference type="EMBL" id="BSXV01000624">
    <property type="protein sequence ID" value="GME89903.1"/>
    <property type="molecule type" value="Genomic_DNA"/>
</dbReference>
<organism evidence="1 2">
    <name type="scientific">Candida boidinii</name>
    <name type="common">Yeast</name>
    <dbReference type="NCBI Taxonomy" id="5477"/>
    <lineage>
        <taxon>Eukaryota</taxon>
        <taxon>Fungi</taxon>
        <taxon>Dikarya</taxon>
        <taxon>Ascomycota</taxon>
        <taxon>Saccharomycotina</taxon>
        <taxon>Pichiomycetes</taxon>
        <taxon>Pichiales</taxon>
        <taxon>Pichiaceae</taxon>
        <taxon>Ogataea</taxon>
        <taxon>Ogataea/Candida clade</taxon>
    </lineage>
</organism>
<evidence type="ECO:0000313" key="1">
    <source>
        <dbReference type="EMBL" id="GME89903.1"/>
    </source>
</evidence>
<gene>
    <name evidence="1" type="ORF">Cboi01_000160900</name>
</gene>
<comment type="caution">
    <text evidence="1">The sequence shown here is derived from an EMBL/GenBank/DDBJ whole genome shotgun (WGS) entry which is preliminary data.</text>
</comment>
<sequence length="486" mass="55864">MSSQYQYHVPNRWRVIHDQKAHNKNNTDLNHESSNTKNYLFAIQYNVSEDLDGSYLQVYVTDLKDIWVGNYHCFNKIRELSVLNGTDVRNKSKLRQFFCLLDEIIDNDRKPNIEFEEGKGDSDNCEIKFCMNNDSKEGDDEEDEEEEGENTGDQNQADISENNLKIVVPVLRITDIETYSKIDMQIKNQLYRSNHMMSMQLKEIEKLVDYKDQIISRLLDDLIQREGSIFGYGNSMDTDYSNSSFDSTASIDRMINSDSIKKKIPNYLTSYLKPYKPGSLLDDYKFANISTWNIIEELYLKDNDNIITKDLKISKIETKKSDDKKDAEQQSKNKTNFALMTQLTSNSDTTKLKTEISSDGVLSDSTKKPKKKFGIISKRSRSRQTPHLTQQPAQLKIGNQSNELKNTVVKSEIESQIIIPIIKNETDSQKIPSIVNVPPTSVKLETNDVKLELPFNIGPKDIQEGGEKKAKRKFGVLTGKKKKQKQ</sequence>
<dbReference type="Proteomes" id="UP001165101">
    <property type="component" value="Unassembled WGS sequence"/>
</dbReference>
<keyword evidence="2" id="KW-1185">Reference proteome</keyword>
<accession>A0ACB5TKF9</accession>
<protein>
    <submittedName>
        <fullName evidence="1">Unnamed protein product</fullName>
    </submittedName>
</protein>
<evidence type="ECO:0000313" key="2">
    <source>
        <dbReference type="Proteomes" id="UP001165101"/>
    </source>
</evidence>